<evidence type="ECO:0008006" key="3">
    <source>
        <dbReference type="Google" id="ProtNLM"/>
    </source>
</evidence>
<sequence length="167" mass="18138">MRVSPELLYISMRLYFDCVSARTERGLNPLKEWNVYSVTVEDNPQIIVTSGKHEIRYAVNGSDMNPLEAFYATLAGCAAVYAKKACKELGVSAAGIHIESRPFAGPRGPLTLHKFKTEVSFPEGFSDEQRARVLDSIAHCAVKEIVSAGAEVEFAVIETQGAAAVAT</sequence>
<name>A0ABX1MVB4_9RHOO</name>
<proteinExistence type="predicted"/>
<dbReference type="Gene3D" id="3.30.300.20">
    <property type="match status" value="1"/>
</dbReference>
<protein>
    <recommendedName>
        <fullName evidence="3">OsmC-like protein</fullName>
    </recommendedName>
</protein>
<dbReference type="RefSeq" id="WP_210147961.1">
    <property type="nucleotide sequence ID" value="NZ_CP059560.1"/>
</dbReference>
<dbReference type="PANTHER" id="PTHR39624:SF2">
    <property type="entry name" value="OSMC-LIKE PROTEIN"/>
    <property type="match status" value="1"/>
</dbReference>
<dbReference type="InterPro" id="IPR036102">
    <property type="entry name" value="OsmC/Ohrsf"/>
</dbReference>
<dbReference type="InterPro" id="IPR015946">
    <property type="entry name" value="KH_dom-like_a/b"/>
</dbReference>
<reference evidence="1 2" key="1">
    <citation type="submission" date="2019-12" db="EMBL/GenBank/DDBJ databases">
        <title>Comparative genomics gives insights into the taxonomy of the Azoarcus-Aromatoleum group and reveals separate origins of nif in the plant-associated Azoarcus and non-plant-associated Aromatoleum sub-groups.</title>
        <authorList>
            <person name="Lafos M."/>
            <person name="Maluk M."/>
            <person name="Batista M."/>
            <person name="Junghare M."/>
            <person name="Carmona M."/>
            <person name="Faoro H."/>
            <person name="Cruz L.M."/>
            <person name="Battistoni F."/>
            <person name="De Souza E."/>
            <person name="Pedrosa F."/>
            <person name="Chen W.-M."/>
            <person name="Poole P.S."/>
            <person name="Dixon R.A."/>
            <person name="James E.K."/>
        </authorList>
    </citation>
    <scope>NUCLEOTIDE SEQUENCE [LARGE SCALE GENOMIC DNA]</scope>
    <source>
        <strain evidence="1 2">ToN1</strain>
    </source>
</reference>
<evidence type="ECO:0000313" key="1">
    <source>
        <dbReference type="EMBL" id="NMF89919.1"/>
    </source>
</evidence>
<dbReference type="Proteomes" id="UP000652074">
    <property type="component" value="Unassembled WGS sequence"/>
</dbReference>
<comment type="caution">
    <text evidence="1">The sequence shown here is derived from an EMBL/GenBank/DDBJ whole genome shotgun (WGS) entry which is preliminary data.</text>
</comment>
<dbReference type="PANTHER" id="PTHR39624">
    <property type="entry name" value="PROTEIN INVOLVED IN RIMO-MEDIATED BETA-METHYLTHIOLATION OF RIBOSOMAL PROTEIN S12 YCAO"/>
    <property type="match status" value="1"/>
</dbReference>
<dbReference type="EMBL" id="WTVR01000031">
    <property type="protein sequence ID" value="NMF89919.1"/>
    <property type="molecule type" value="Genomic_DNA"/>
</dbReference>
<dbReference type="SUPFAM" id="SSF82784">
    <property type="entry name" value="OsmC-like"/>
    <property type="match status" value="1"/>
</dbReference>
<accession>A0ABX1MVB4</accession>
<gene>
    <name evidence="1" type="ORF">GPA26_15740</name>
</gene>
<keyword evidence="2" id="KW-1185">Reference proteome</keyword>
<evidence type="ECO:0000313" key="2">
    <source>
        <dbReference type="Proteomes" id="UP000652074"/>
    </source>
</evidence>
<organism evidence="1 2">
    <name type="scientific">Aromatoleum petrolei</name>
    <dbReference type="NCBI Taxonomy" id="76116"/>
    <lineage>
        <taxon>Bacteria</taxon>
        <taxon>Pseudomonadati</taxon>
        <taxon>Pseudomonadota</taxon>
        <taxon>Betaproteobacteria</taxon>
        <taxon>Rhodocyclales</taxon>
        <taxon>Rhodocyclaceae</taxon>
        <taxon>Aromatoleum</taxon>
    </lineage>
</organism>
<dbReference type="Pfam" id="PF02566">
    <property type="entry name" value="OsmC"/>
    <property type="match status" value="1"/>
</dbReference>
<dbReference type="InterPro" id="IPR003718">
    <property type="entry name" value="OsmC/Ohr_fam"/>
</dbReference>